<proteinExistence type="inferred from homology"/>
<keyword evidence="4 8" id="KW-0378">Hydrolase</keyword>
<evidence type="ECO:0000256" key="2">
    <source>
        <dbReference type="ARBA" id="ARBA00022670"/>
    </source>
</evidence>
<dbReference type="GO" id="GO:0006508">
    <property type="term" value="P:proteolysis"/>
    <property type="evidence" value="ECO:0007669"/>
    <property type="project" value="UniProtKB-KW"/>
</dbReference>
<dbReference type="GO" id="GO:0008233">
    <property type="term" value="F:peptidase activity"/>
    <property type="evidence" value="ECO:0007669"/>
    <property type="project" value="UniProtKB-KW"/>
</dbReference>
<evidence type="ECO:0000256" key="8">
    <source>
        <dbReference type="RuleBase" id="RU364100"/>
    </source>
</evidence>
<evidence type="ECO:0000256" key="6">
    <source>
        <dbReference type="ARBA" id="ARBA00023125"/>
    </source>
</evidence>
<keyword evidence="2 8" id="KW-0645">Protease</keyword>
<evidence type="ECO:0000256" key="1">
    <source>
        <dbReference type="ARBA" id="ARBA00008136"/>
    </source>
</evidence>
<dbReference type="Pfam" id="PF02586">
    <property type="entry name" value="SRAP"/>
    <property type="match status" value="1"/>
</dbReference>
<accession>A0A2U1CS05</accession>
<protein>
    <recommendedName>
        <fullName evidence="8">Abasic site processing protein</fullName>
        <ecNumber evidence="8">3.4.-.-</ecNumber>
    </recommendedName>
</protein>
<sequence length="228" mass="25674">MCGRIKQARDEADYMETIRTNVGTILDAGSGLKYNVPPGTRPLVIHRLNDGAEHIDRLFWGYKPPWYKRGPASNARLDTVLKGSPFWRPLLARRIIVPADGWYEWTGEKGDKQPWYINPKDGEPILMAGLTAWLPGREVLAETGFVIVTDDAAGGMIDIHDRRPICLTPDDARAWIDPELPVDTALELLSTPRPESAFQWWEVTRKVGNSKYQMPDAAEPVRSIPSSR</sequence>
<evidence type="ECO:0000313" key="9">
    <source>
        <dbReference type="EMBL" id="PVY68676.1"/>
    </source>
</evidence>
<comment type="caution">
    <text evidence="9">The sequence shown here is derived from an EMBL/GenBank/DDBJ whole genome shotgun (WGS) entry which is preliminary data.</text>
</comment>
<evidence type="ECO:0000256" key="4">
    <source>
        <dbReference type="ARBA" id="ARBA00022801"/>
    </source>
</evidence>
<keyword evidence="6" id="KW-0238">DNA-binding</keyword>
<evidence type="ECO:0000256" key="7">
    <source>
        <dbReference type="ARBA" id="ARBA00023239"/>
    </source>
</evidence>
<dbReference type="GO" id="GO:0003697">
    <property type="term" value="F:single-stranded DNA binding"/>
    <property type="evidence" value="ECO:0007669"/>
    <property type="project" value="InterPro"/>
</dbReference>
<keyword evidence="3" id="KW-0227">DNA damage</keyword>
<reference evidence="9 10" key="1">
    <citation type="submission" date="2018-04" db="EMBL/GenBank/DDBJ databases">
        <title>Genomic Encyclopedia of Type Strains, Phase IV (KMG-IV): sequencing the most valuable type-strain genomes for metagenomic binning, comparative biology and taxonomic classification.</title>
        <authorList>
            <person name="Goeker M."/>
        </authorList>
    </citation>
    <scope>NUCLEOTIDE SEQUENCE [LARGE SCALE GENOMIC DNA]</scope>
    <source>
        <strain evidence="9 10">DSM 10065</strain>
    </source>
</reference>
<comment type="similarity">
    <text evidence="1 8">Belongs to the SOS response-associated peptidase family.</text>
</comment>
<dbReference type="EC" id="3.4.-.-" evidence="8"/>
<dbReference type="EMBL" id="QEKO01000001">
    <property type="protein sequence ID" value="PVY68676.1"/>
    <property type="molecule type" value="Genomic_DNA"/>
</dbReference>
<dbReference type="Proteomes" id="UP000246145">
    <property type="component" value="Unassembled WGS sequence"/>
</dbReference>
<evidence type="ECO:0000256" key="3">
    <source>
        <dbReference type="ARBA" id="ARBA00022763"/>
    </source>
</evidence>
<name>A0A2U1CS05_9BURK</name>
<dbReference type="RefSeq" id="WP_116517734.1">
    <property type="nucleotide sequence ID" value="NZ_JACCEX010000001.1"/>
</dbReference>
<dbReference type="SUPFAM" id="SSF143081">
    <property type="entry name" value="BB1717-like"/>
    <property type="match status" value="1"/>
</dbReference>
<dbReference type="GO" id="GO:0106300">
    <property type="term" value="P:protein-DNA covalent cross-linking repair"/>
    <property type="evidence" value="ECO:0007669"/>
    <property type="project" value="InterPro"/>
</dbReference>
<dbReference type="InterPro" id="IPR036590">
    <property type="entry name" value="SRAP-like"/>
</dbReference>
<dbReference type="AlphaFoldDB" id="A0A2U1CS05"/>
<organism evidence="9 10">
    <name type="scientific">Pusillimonas noertemannii</name>
    <dbReference type="NCBI Taxonomy" id="305977"/>
    <lineage>
        <taxon>Bacteria</taxon>
        <taxon>Pseudomonadati</taxon>
        <taxon>Pseudomonadota</taxon>
        <taxon>Betaproteobacteria</taxon>
        <taxon>Burkholderiales</taxon>
        <taxon>Alcaligenaceae</taxon>
        <taxon>Pusillimonas</taxon>
    </lineage>
</organism>
<dbReference type="InterPro" id="IPR003738">
    <property type="entry name" value="SRAP"/>
</dbReference>
<keyword evidence="5" id="KW-0190">Covalent protein-DNA linkage</keyword>
<evidence type="ECO:0000313" key="10">
    <source>
        <dbReference type="Proteomes" id="UP000246145"/>
    </source>
</evidence>
<dbReference type="PANTHER" id="PTHR13604:SF0">
    <property type="entry name" value="ABASIC SITE PROCESSING PROTEIN HMCES"/>
    <property type="match status" value="1"/>
</dbReference>
<keyword evidence="10" id="KW-1185">Reference proteome</keyword>
<dbReference type="OrthoDB" id="6192129at2"/>
<dbReference type="Gene3D" id="3.90.1680.10">
    <property type="entry name" value="SOS response associated peptidase-like"/>
    <property type="match status" value="1"/>
</dbReference>
<dbReference type="GO" id="GO:0016829">
    <property type="term" value="F:lyase activity"/>
    <property type="evidence" value="ECO:0007669"/>
    <property type="project" value="UniProtKB-KW"/>
</dbReference>
<evidence type="ECO:0000256" key="5">
    <source>
        <dbReference type="ARBA" id="ARBA00023124"/>
    </source>
</evidence>
<dbReference type="PANTHER" id="PTHR13604">
    <property type="entry name" value="DC12-RELATED"/>
    <property type="match status" value="1"/>
</dbReference>
<gene>
    <name evidence="9" type="ORF">C7440_1087</name>
</gene>
<keyword evidence="7" id="KW-0456">Lyase</keyword>